<feature type="transmembrane region" description="Helical" evidence="1">
    <location>
        <begin position="17"/>
        <end position="35"/>
    </location>
</feature>
<feature type="transmembrane region" description="Helical" evidence="1">
    <location>
        <begin position="155"/>
        <end position="176"/>
    </location>
</feature>
<protein>
    <recommendedName>
        <fullName evidence="4">ABC-2 family transporter protein</fullName>
    </recommendedName>
</protein>
<proteinExistence type="predicted"/>
<evidence type="ECO:0000313" key="3">
    <source>
        <dbReference type="Proteomes" id="UP000183504"/>
    </source>
</evidence>
<feature type="transmembrane region" description="Helical" evidence="1">
    <location>
        <begin position="208"/>
        <end position="225"/>
    </location>
</feature>
<dbReference type="Proteomes" id="UP000183504">
    <property type="component" value="Unassembled WGS sequence"/>
</dbReference>
<sequence length="230" mass="26074">MLHTIQAELYQLVRSKLFWLIEGLLFFLIFISSLGESKFNFYISTSSEPEDVVIQGWTGFEALGQLAKDFLPFVMITVLALIIFLLGRDLTRKLYNNILASGISRKEFYLSKIAVLITIIILQMAAAFAVAFIFGSLFHGLGTMPKNFFWSFSLSFFRSFLFIMTCSSVVTCLLYLTRSTLASYLGFFALIMLQSSLVIVFPQLNSELFLFFILAGSLLGGYQAFQHRDL</sequence>
<keyword evidence="1" id="KW-0812">Transmembrane</keyword>
<keyword evidence="1" id="KW-1133">Transmembrane helix</keyword>
<dbReference type="AlphaFoldDB" id="A0A0B7GIL7"/>
<feature type="transmembrane region" description="Helical" evidence="1">
    <location>
        <begin position="108"/>
        <end position="135"/>
    </location>
</feature>
<reference evidence="2 3" key="1">
    <citation type="submission" date="2015-01" db="EMBL/GenBank/DDBJ databases">
        <authorList>
            <person name="Pelicic Vladimir"/>
        </authorList>
    </citation>
    <scope>NUCLEOTIDE SEQUENCE [LARGE SCALE GENOMIC DNA]</scope>
    <source>
        <strain evidence="2 3">2908</strain>
    </source>
</reference>
<accession>A0A0B7GIL7</accession>
<gene>
    <name evidence="2" type="ORF">SSV_0306</name>
</gene>
<name>A0A0B7GIL7_STRSA</name>
<dbReference type="RefSeq" id="WP_072073406.1">
    <property type="nucleotide sequence ID" value="NZ_CDMW01000001.1"/>
</dbReference>
<feature type="transmembrane region" description="Helical" evidence="1">
    <location>
        <begin position="183"/>
        <end position="202"/>
    </location>
</feature>
<dbReference type="Pfam" id="PF12730">
    <property type="entry name" value="ABC2_membrane_4"/>
    <property type="match status" value="1"/>
</dbReference>
<organism evidence="2 3">
    <name type="scientific">Streptococcus sanguinis</name>
    <dbReference type="NCBI Taxonomy" id="1305"/>
    <lineage>
        <taxon>Bacteria</taxon>
        <taxon>Bacillati</taxon>
        <taxon>Bacillota</taxon>
        <taxon>Bacilli</taxon>
        <taxon>Lactobacillales</taxon>
        <taxon>Streptococcaceae</taxon>
        <taxon>Streptococcus</taxon>
    </lineage>
</organism>
<keyword evidence="1" id="KW-0472">Membrane</keyword>
<feature type="transmembrane region" description="Helical" evidence="1">
    <location>
        <begin position="70"/>
        <end position="87"/>
    </location>
</feature>
<evidence type="ECO:0000256" key="1">
    <source>
        <dbReference type="SAM" id="Phobius"/>
    </source>
</evidence>
<evidence type="ECO:0000313" key="2">
    <source>
        <dbReference type="EMBL" id="CEL89620.1"/>
    </source>
</evidence>
<evidence type="ECO:0008006" key="4">
    <source>
        <dbReference type="Google" id="ProtNLM"/>
    </source>
</evidence>
<dbReference type="EMBL" id="CDMW01000001">
    <property type="protein sequence ID" value="CEL89620.1"/>
    <property type="molecule type" value="Genomic_DNA"/>
</dbReference>